<evidence type="ECO:0000313" key="2">
    <source>
        <dbReference type="Proteomes" id="UP000324022"/>
    </source>
</evidence>
<organism evidence="1 2">
    <name type="scientific">Ustilago trichophora</name>
    <dbReference type="NCBI Taxonomy" id="86804"/>
    <lineage>
        <taxon>Eukaryota</taxon>
        <taxon>Fungi</taxon>
        <taxon>Dikarya</taxon>
        <taxon>Basidiomycota</taxon>
        <taxon>Ustilaginomycotina</taxon>
        <taxon>Ustilaginomycetes</taxon>
        <taxon>Ustilaginales</taxon>
        <taxon>Ustilaginaceae</taxon>
        <taxon>Ustilago</taxon>
    </lineage>
</organism>
<sequence length="111" mass="12411">MFSPSLCLSASGISYRCPEHEKKSNTKRTPKYFKIHPRLSHGSGRIKGEQKGKASKRRLAEAVALVAVAQDWPNFRCDVQYGFNPHTYLLCSESQSVLVGYAFVEPCALFS</sequence>
<dbReference type="AlphaFoldDB" id="A0A5C3DRY5"/>
<evidence type="ECO:0000313" key="1">
    <source>
        <dbReference type="EMBL" id="SPO21204.1"/>
    </source>
</evidence>
<proteinExistence type="predicted"/>
<gene>
    <name evidence="1" type="ORF">UTRI_00681</name>
</gene>
<reference evidence="1 2" key="1">
    <citation type="submission" date="2018-03" db="EMBL/GenBank/DDBJ databases">
        <authorList>
            <person name="Guldener U."/>
        </authorList>
    </citation>
    <scope>NUCLEOTIDE SEQUENCE [LARGE SCALE GENOMIC DNA]</scope>
    <source>
        <strain evidence="1 2">NBRC100155</strain>
    </source>
</reference>
<dbReference type="Proteomes" id="UP000324022">
    <property type="component" value="Unassembled WGS sequence"/>
</dbReference>
<protein>
    <submittedName>
        <fullName evidence="1">Uncharacterized protein</fullName>
    </submittedName>
</protein>
<accession>A0A5C3DRY5</accession>
<name>A0A5C3DRY5_9BASI</name>
<keyword evidence="2" id="KW-1185">Reference proteome</keyword>
<dbReference type="EMBL" id="OOIN01000002">
    <property type="protein sequence ID" value="SPO21204.1"/>
    <property type="molecule type" value="Genomic_DNA"/>
</dbReference>